<gene>
    <name evidence="1" type="ORF">DDY73_10740</name>
</gene>
<dbReference type="EMBL" id="DNWC01000140">
    <property type="protein sequence ID" value="HBJ09467.1"/>
    <property type="molecule type" value="Genomic_DNA"/>
</dbReference>
<dbReference type="InterPro" id="IPR036514">
    <property type="entry name" value="SGNH_hydro_sf"/>
</dbReference>
<accession>A0A354M4M8</accession>
<organism evidence="1 2">
    <name type="scientific">Coprobacter fastidiosus</name>
    <dbReference type="NCBI Taxonomy" id="1099853"/>
    <lineage>
        <taxon>Bacteria</taxon>
        <taxon>Pseudomonadati</taxon>
        <taxon>Bacteroidota</taxon>
        <taxon>Bacteroidia</taxon>
        <taxon>Bacteroidales</taxon>
        <taxon>Barnesiellaceae</taxon>
        <taxon>Coprobacter</taxon>
    </lineage>
</organism>
<sequence>MKKDYLNDVFKTLLWTLLFLVLFSFVPEIKVGSFTSRKVDMLSDIRLVKPQSHAKGPDRPVIADSDTLVVKRDTVVRQKKPVHKPNGVVLFEDYSEDGSGLNRFCHALDEVKKRPVRIAFLGDSFIEADILTQNIREELQERFGGGGVGYVPMASMTAGFRRTVRHQFDHWSTVSTVSHTKLDKNSIFIAGQYFIPEDGVSATFKGTSSLKGLSAFGSAKFLFVNRENTEIRLAINKEDARVYKPLSADSLQCIEIEGEISSLDIKLSHPSGFTAFGVYLNDKTGICVDNYSLRGTSGTNLSQVNVSLSREMSRYVDYDLIVLEYGQNVVSKDVYDYRAYTDRMIKVVRHLKECYPDSDILIMGIGDRSRRGTNGFETMPEIYEMIAAQRKIARDTKSVFWDTFMAMGGENSMVSYVEHKPVWANKDYTHITHAGGRPIAKKFVEALMYRYNQESGL</sequence>
<dbReference type="Proteomes" id="UP000262954">
    <property type="component" value="Unassembled WGS sequence"/>
</dbReference>
<name>A0A354M4M8_9BACT</name>
<comment type="caution">
    <text evidence="1">The sequence shown here is derived from an EMBL/GenBank/DDBJ whole genome shotgun (WGS) entry which is preliminary data.</text>
</comment>
<dbReference type="GO" id="GO:0016788">
    <property type="term" value="F:hydrolase activity, acting on ester bonds"/>
    <property type="evidence" value="ECO:0007669"/>
    <property type="project" value="UniProtKB-ARBA"/>
</dbReference>
<reference evidence="1 2" key="1">
    <citation type="journal article" date="2018" name="Nat. Biotechnol.">
        <title>A standardized bacterial taxonomy based on genome phylogeny substantially revises the tree of life.</title>
        <authorList>
            <person name="Parks D.H."/>
            <person name="Chuvochina M."/>
            <person name="Waite D.W."/>
            <person name="Rinke C."/>
            <person name="Skarshewski A."/>
            <person name="Chaumeil P.A."/>
            <person name="Hugenholtz P."/>
        </authorList>
    </citation>
    <scope>NUCLEOTIDE SEQUENCE [LARGE SCALE GENOMIC DNA]</scope>
    <source>
        <strain evidence="1">UBA11482</strain>
    </source>
</reference>
<proteinExistence type="predicted"/>
<evidence type="ECO:0000313" key="2">
    <source>
        <dbReference type="Proteomes" id="UP000262954"/>
    </source>
</evidence>
<evidence type="ECO:0000313" key="1">
    <source>
        <dbReference type="EMBL" id="HBJ09467.1"/>
    </source>
</evidence>
<dbReference type="Gene3D" id="3.40.50.1110">
    <property type="entry name" value="SGNH hydrolase"/>
    <property type="match status" value="1"/>
</dbReference>
<dbReference type="SUPFAM" id="SSF52266">
    <property type="entry name" value="SGNH hydrolase"/>
    <property type="match status" value="1"/>
</dbReference>
<dbReference type="Gene3D" id="2.60.120.1360">
    <property type="match status" value="1"/>
</dbReference>
<dbReference type="AlphaFoldDB" id="A0A354M4M8"/>
<protein>
    <recommendedName>
        <fullName evidence="3">SGNH hydrolase-type esterase domain-containing protein</fullName>
    </recommendedName>
</protein>
<evidence type="ECO:0008006" key="3">
    <source>
        <dbReference type="Google" id="ProtNLM"/>
    </source>
</evidence>